<protein>
    <submittedName>
        <fullName evidence="1">Uncharacterized protein</fullName>
    </submittedName>
</protein>
<dbReference type="AlphaFoldDB" id="A0AAD4M9T0"/>
<accession>A0AAD4M9T0</accession>
<organism evidence="1 2">
    <name type="scientific">Multifurca ochricompacta</name>
    <dbReference type="NCBI Taxonomy" id="376703"/>
    <lineage>
        <taxon>Eukaryota</taxon>
        <taxon>Fungi</taxon>
        <taxon>Dikarya</taxon>
        <taxon>Basidiomycota</taxon>
        <taxon>Agaricomycotina</taxon>
        <taxon>Agaricomycetes</taxon>
        <taxon>Russulales</taxon>
        <taxon>Russulaceae</taxon>
        <taxon>Multifurca</taxon>
    </lineage>
</organism>
<name>A0AAD4M9T0_9AGAM</name>
<dbReference type="EMBL" id="WTXG01000003">
    <property type="protein sequence ID" value="KAI0306416.1"/>
    <property type="molecule type" value="Genomic_DNA"/>
</dbReference>
<evidence type="ECO:0000313" key="1">
    <source>
        <dbReference type="EMBL" id="KAI0306416.1"/>
    </source>
</evidence>
<reference evidence="1" key="1">
    <citation type="journal article" date="2022" name="New Phytol.">
        <title>Evolutionary transition to the ectomycorrhizal habit in the genomes of a hyperdiverse lineage of mushroom-forming fungi.</title>
        <authorList>
            <person name="Looney B."/>
            <person name="Miyauchi S."/>
            <person name="Morin E."/>
            <person name="Drula E."/>
            <person name="Courty P.E."/>
            <person name="Kohler A."/>
            <person name="Kuo A."/>
            <person name="LaButti K."/>
            <person name="Pangilinan J."/>
            <person name="Lipzen A."/>
            <person name="Riley R."/>
            <person name="Andreopoulos W."/>
            <person name="He G."/>
            <person name="Johnson J."/>
            <person name="Nolan M."/>
            <person name="Tritt A."/>
            <person name="Barry K.W."/>
            <person name="Grigoriev I.V."/>
            <person name="Nagy L.G."/>
            <person name="Hibbett D."/>
            <person name="Henrissat B."/>
            <person name="Matheny P.B."/>
            <person name="Labbe J."/>
            <person name="Martin F.M."/>
        </authorList>
    </citation>
    <scope>NUCLEOTIDE SEQUENCE</scope>
    <source>
        <strain evidence="1">BPL690</strain>
    </source>
</reference>
<proteinExistence type="predicted"/>
<sequence>MEQAFKEQVPMLIQGTITTLFHVFNSVAFSGNFMQFTVTTNRRTWSQPNVQFASRKPRTSSKWVDFRLCLPRVTYTVSVLSHSLFLSPAVGLTHFPQHATLDAENGEREGVSESCSRL</sequence>
<keyword evidence="2" id="KW-1185">Reference proteome</keyword>
<comment type="caution">
    <text evidence="1">The sequence shown here is derived from an EMBL/GenBank/DDBJ whole genome shotgun (WGS) entry which is preliminary data.</text>
</comment>
<gene>
    <name evidence="1" type="ORF">B0F90DRAFT_746924</name>
</gene>
<dbReference type="Proteomes" id="UP001203297">
    <property type="component" value="Unassembled WGS sequence"/>
</dbReference>
<evidence type="ECO:0000313" key="2">
    <source>
        <dbReference type="Proteomes" id="UP001203297"/>
    </source>
</evidence>